<dbReference type="PANTHER" id="PTHR43806:SF11">
    <property type="entry name" value="CEREVISIN-RELATED"/>
    <property type="match status" value="1"/>
</dbReference>
<feature type="compositionally biased region" description="Gly residues" evidence="6">
    <location>
        <begin position="11"/>
        <end position="26"/>
    </location>
</feature>
<evidence type="ECO:0000313" key="8">
    <source>
        <dbReference type="EMBL" id="CCH73209.1"/>
    </source>
</evidence>
<dbReference type="Pfam" id="PF00082">
    <property type="entry name" value="Peptidase_S8"/>
    <property type="match status" value="1"/>
</dbReference>
<keyword evidence="3 5" id="KW-0378">Hydrolase</keyword>
<evidence type="ECO:0000259" key="7">
    <source>
        <dbReference type="Pfam" id="PF00082"/>
    </source>
</evidence>
<dbReference type="InterPro" id="IPR023828">
    <property type="entry name" value="Peptidase_S8_Ser-AS"/>
</dbReference>
<dbReference type="InterPro" id="IPR036852">
    <property type="entry name" value="Peptidase_S8/S53_dom_sf"/>
</dbReference>
<dbReference type="PRINTS" id="PR00723">
    <property type="entry name" value="SUBTILISIN"/>
</dbReference>
<dbReference type="PROSITE" id="PS00137">
    <property type="entry name" value="SUBTILASE_HIS"/>
    <property type="match status" value="1"/>
</dbReference>
<name>W6K3G2_9MICO</name>
<feature type="active site" description="Charge relay system" evidence="5">
    <location>
        <position position="326"/>
    </location>
</feature>
<feature type="domain" description="Peptidase S8/S53" evidence="7">
    <location>
        <begin position="274"/>
        <end position="498"/>
    </location>
</feature>
<comment type="caution">
    <text evidence="8">The sequence shown here is derived from an EMBL/GenBank/DDBJ whole genome shotgun (WGS) entry which is preliminary data.</text>
</comment>
<evidence type="ECO:0000256" key="4">
    <source>
        <dbReference type="ARBA" id="ARBA00022825"/>
    </source>
</evidence>
<protein>
    <submittedName>
        <fullName evidence="8">Putative Peptidase S8 and S53 subtilisin kexin sedolisin</fullName>
    </submittedName>
</protein>
<feature type="compositionally biased region" description="Basic and acidic residues" evidence="6">
    <location>
        <begin position="27"/>
        <end position="40"/>
    </location>
</feature>
<dbReference type="InterPro" id="IPR050131">
    <property type="entry name" value="Peptidase_S8_subtilisin-like"/>
</dbReference>
<dbReference type="PROSITE" id="PS51892">
    <property type="entry name" value="SUBTILASE"/>
    <property type="match status" value="1"/>
</dbReference>
<feature type="active site" description="Charge relay system" evidence="5">
    <location>
        <position position="482"/>
    </location>
</feature>
<comment type="similarity">
    <text evidence="1 5">Belongs to the peptidase S8 family.</text>
</comment>
<feature type="active site" description="Charge relay system" evidence="5">
    <location>
        <position position="283"/>
    </location>
</feature>
<evidence type="ECO:0000256" key="2">
    <source>
        <dbReference type="ARBA" id="ARBA00022670"/>
    </source>
</evidence>
<reference evidence="8 9" key="1">
    <citation type="journal article" date="2013" name="ISME J.">
        <title>A metabolic model for members of the genus Tetrasphaera involved in enhanced biological phosphorus removal.</title>
        <authorList>
            <person name="Kristiansen R."/>
            <person name="Nguyen H.T.T."/>
            <person name="Saunders A.M."/>
            <person name="Nielsen J.L."/>
            <person name="Wimmer R."/>
            <person name="Le V.Q."/>
            <person name="McIlroy S.J."/>
            <person name="Petrovski S."/>
            <person name="Seviour R.J."/>
            <person name="Calteau A."/>
            <person name="Nielsen K.L."/>
            <person name="Nielsen P.H."/>
        </authorList>
    </citation>
    <scope>NUCLEOTIDE SEQUENCE [LARGE SCALE GENOMIC DNA]</scope>
    <source>
        <strain evidence="8 9">Ben110</strain>
    </source>
</reference>
<keyword evidence="4 5" id="KW-0720">Serine protease</keyword>
<dbReference type="STRING" id="1193182.BN11_2430002"/>
<dbReference type="EMBL" id="CAJA01000161">
    <property type="protein sequence ID" value="CCH73209.1"/>
    <property type="molecule type" value="Genomic_DNA"/>
</dbReference>
<feature type="region of interest" description="Disordered" evidence="6">
    <location>
        <begin position="1"/>
        <end position="40"/>
    </location>
</feature>
<evidence type="ECO:0000313" key="9">
    <source>
        <dbReference type="Proteomes" id="UP000035763"/>
    </source>
</evidence>
<dbReference type="GO" id="GO:0006508">
    <property type="term" value="P:proteolysis"/>
    <property type="evidence" value="ECO:0007669"/>
    <property type="project" value="UniProtKB-KW"/>
</dbReference>
<dbReference type="InterPro" id="IPR000209">
    <property type="entry name" value="Peptidase_S8/S53_dom"/>
</dbReference>
<dbReference type="InterPro" id="IPR022398">
    <property type="entry name" value="Peptidase_S8_His-AS"/>
</dbReference>
<dbReference type="PROSITE" id="PS00138">
    <property type="entry name" value="SUBTILASE_SER"/>
    <property type="match status" value="1"/>
</dbReference>
<sequence>MPGVGQRGFDRLGGPGHHAVGDGQGVGDDRRDIPPGRRARQTERGLQFGRIEFRLLSETFPETVCMYQQPAWRLISYGHATPSAASSLALENTMADSGTFVPDGFATEDPRDIGSSFDELRGAALRNPKATSELLERYRAFSRDESDPAAPGATIEVVATVDRLVVAGRLHVVTEHEERLDAALRQHNAGLEVIERDERIGVTLARTDLDLDTLGRLVHDLRTTPSGEEPVGVGFDDVTYEAVVIAKPITPQGAGVDVIRVKHQSSRPHGTGRGAGVTVGVIDGGFAADDAPPRTDGWFDNVKPPADGSPKLNQADPALLDPGAGHGTFVTGIIAAHAPDAMIVQYRATDSWGFGSAWRLKDQILQAVADGCQVINISLGFEDTTLIGSPGISAALHTVPDDVLVVAAAGNSGSSTPMLPASHKATVGVGGLDLDHDPVGWSNRGPWVDFSALAVPVLSTFVVDPADPGGDPNPFGYWAGTSFAAPKVSGELAVLLGAGRTPATALTELRARGIRRAPSPDFGTLLDLPDQFR</sequence>
<dbReference type="AlphaFoldDB" id="W6K3G2"/>
<gene>
    <name evidence="8" type="ORF">BN11_2430002</name>
</gene>
<evidence type="ECO:0000256" key="6">
    <source>
        <dbReference type="SAM" id="MobiDB-lite"/>
    </source>
</evidence>
<keyword evidence="9" id="KW-1185">Reference proteome</keyword>
<evidence type="ECO:0000256" key="3">
    <source>
        <dbReference type="ARBA" id="ARBA00022801"/>
    </source>
</evidence>
<evidence type="ECO:0000256" key="1">
    <source>
        <dbReference type="ARBA" id="ARBA00011073"/>
    </source>
</evidence>
<keyword evidence="2 5" id="KW-0645">Protease</keyword>
<dbReference type="PANTHER" id="PTHR43806">
    <property type="entry name" value="PEPTIDASE S8"/>
    <property type="match status" value="1"/>
</dbReference>
<dbReference type="GO" id="GO:0004252">
    <property type="term" value="F:serine-type endopeptidase activity"/>
    <property type="evidence" value="ECO:0007669"/>
    <property type="project" value="UniProtKB-UniRule"/>
</dbReference>
<dbReference type="Gene3D" id="3.40.50.200">
    <property type="entry name" value="Peptidase S8/S53 domain"/>
    <property type="match status" value="1"/>
</dbReference>
<proteinExistence type="inferred from homology"/>
<dbReference type="InterPro" id="IPR015500">
    <property type="entry name" value="Peptidase_S8_subtilisin-rel"/>
</dbReference>
<dbReference type="Proteomes" id="UP000035763">
    <property type="component" value="Unassembled WGS sequence"/>
</dbReference>
<dbReference type="SUPFAM" id="SSF52743">
    <property type="entry name" value="Subtilisin-like"/>
    <property type="match status" value="1"/>
</dbReference>
<evidence type="ECO:0000256" key="5">
    <source>
        <dbReference type="PROSITE-ProRule" id="PRU01240"/>
    </source>
</evidence>
<organism evidence="8 9">
    <name type="scientific">Nostocoides australiense Ben110</name>
    <dbReference type="NCBI Taxonomy" id="1193182"/>
    <lineage>
        <taxon>Bacteria</taxon>
        <taxon>Bacillati</taxon>
        <taxon>Actinomycetota</taxon>
        <taxon>Actinomycetes</taxon>
        <taxon>Micrococcales</taxon>
        <taxon>Intrasporangiaceae</taxon>
        <taxon>Nostocoides</taxon>
    </lineage>
</organism>
<dbReference type="CDD" id="cd00306">
    <property type="entry name" value="Peptidases_S8_S53"/>
    <property type="match status" value="1"/>
</dbReference>
<accession>W6K3G2</accession>